<dbReference type="Pfam" id="PF25583">
    <property type="entry name" value="WCX"/>
    <property type="match status" value="1"/>
</dbReference>
<dbReference type="Proteomes" id="UP001165283">
    <property type="component" value="Unassembled WGS sequence"/>
</dbReference>
<feature type="domain" description="Helix-turn-helix type 11" evidence="1">
    <location>
        <begin position="5"/>
        <end position="58"/>
    </location>
</feature>
<dbReference type="EMBL" id="JAGSOV010000065">
    <property type="protein sequence ID" value="MCO1659426.1"/>
    <property type="molecule type" value="Genomic_DNA"/>
</dbReference>
<dbReference type="InterPro" id="IPR036388">
    <property type="entry name" value="WH-like_DNA-bd_sf"/>
</dbReference>
<sequence>MRSQRLLSLLLILQTRARATAPELARELEISVRTVYRDVAALSAAGVPVYTEQGHNGGIRLLPGYRTDITGLTAAESRALVALTGRAIPDDLGLGTALSSAVHKLIAAVPASHRADAQRARQRVLVDHTGWYRSAPPTPLLGAVQEAVWADRRLRVGYRHGDGRTAEYLLDPYGLVVKAGVWYLVAAHRGVARLHRVDRIGSAVALDERAVRPDDVDLATVWTGLRDRFEAHAAVRVRLRVSADEVDLVVRMTDGRRVGDPVVVEPGADGRAGVEVAFPSGELARITLLGLGRAVEIVEPVELRDEVLDAARELVAAYGG</sequence>
<feature type="domain" description="WCX" evidence="3">
    <location>
        <begin position="234"/>
        <end position="314"/>
    </location>
</feature>
<dbReference type="SUPFAM" id="SSF46785">
    <property type="entry name" value="Winged helix' DNA-binding domain"/>
    <property type="match status" value="1"/>
</dbReference>
<dbReference type="RefSeq" id="WP_252444248.1">
    <property type="nucleotide sequence ID" value="NZ_JAGSOV010000065.1"/>
</dbReference>
<evidence type="ECO:0000259" key="2">
    <source>
        <dbReference type="Pfam" id="PF13280"/>
    </source>
</evidence>
<dbReference type="Gene3D" id="1.10.10.10">
    <property type="entry name" value="Winged helix-like DNA-binding domain superfamily/Winged helix DNA-binding domain"/>
    <property type="match status" value="1"/>
</dbReference>
<organism evidence="4 5">
    <name type="scientific">Pseudonocardia humida</name>
    <dbReference type="NCBI Taxonomy" id="2800819"/>
    <lineage>
        <taxon>Bacteria</taxon>
        <taxon>Bacillati</taxon>
        <taxon>Actinomycetota</taxon>
        <taxon>Actinomycetes</taxon>
        <taxon>Pseudonocardiales</taxon>
        <taxon>Pseudonocardiaceae</taxon>
        <taxon>Pseudonocardia</taxon>
    </lineage>
</organism>
<dbReference type="InterPro" id="IPR026881">
    <property type="entry name" value="WYL_dom"/>
</dbReference>
<evidence type="ECO:0000259" key="1">
    <source>
        <dbReference type="Pfam" id="PF08279"/>
    </source>
</evidence>
<proteinExistence type="predicted"/>
<dbReference type="PANTHER" id="PTHR34580">
    <property type="match status" value="1"/>
</dbReference>
<reference evidence="4" key="1">
    <citation type="submission" date="2021-04" db="EMBL/GenBank/DDBJ databases">
        <title>Pseudonocardia sp. nov., isolated from sandy soil of mangrove forest.</title>
        <authorList>
            <person name="Zan Z."/>
            <person name="Huang R."/>
            <person name="Liu W."/>
        </authorList>
    </citation>
    <scope>NUCLEOTIDE SEQUENCE</scope>
    <source>
        <strain evidence="4">S2-4</strain>
    </source>
</reference>
<gene>
    <name evidence="4" type="ORF">KDL28_30575</name>
</gene>
<feature type="domain" description="WYL" evidence="2">
    <location>
        <begin position="140"/>
        <end position="203"/>
    </location>
</feature>
<protein>
    <submittedName>
        <fullName evidence="4">YafY family transcriptional regulator</fullName>
    </submittedName>
</protein>
<evidence type="ECO:0000313" key="5">
    <source>
        <dbReference type="Proteomes" id="UP001165283"/>
    </source>
</evidence>
<dbReference type="PIRSF" id="PIRSF016838">
    <property type="entry name" value="PafC"/>
    <property type="match status" value="1"/>
</dbReference>
<dbReference type="InterPro" id="IPR051534">
    <property type="entry name" value="CBASS_pafABC_assoc_protein"/>
</dbReference>
<dbReference type="PROSITE" id="PS52050">
    <property type="entry name" value="WYL"/>
    <property type="match status" value="1"/>
</dbReference>
<dbReference type="InterPro" id="IPR028349">
    <property type="entry name" value="PafC-like"/>
</dbReference>
<dbReference type="Pfam" id="PF13280">
    <property type="entry name" value="WYL"/>
    <property type="match status" value="1"/>
</dbReference>
<evidence type="ECO:0000259" key="3">
    <source>
        <dbReference type="Pfam" id="PF25583"/>
    </source>
</evidence>
<evidence type="ECO:0000313" key="4">
    <source>
        <dbReference type="EMBL" id="MCO1659426.1"/>
    </source>
</evidence>
<keyword evidence="5" id="KW-1185">Reference proteome</keyword>
<comment type="caution">
    <text evidence="4">The sequence shown here is derived from an EMBL/GenBank/DDBJ whole genome shotgun (WGS) entry which is preliminary data.</text>
</comment>
<dbReference type="InterPro" id="IPR036390">
    <property type="entry name" value="WH_DNA-bd_sf"/>
</dbReference>
<dbReference type="InterPro" id="IPR057727">
    <property type="entry name" value="WCX_dom"/>
</dbReference>
<dbReference type="PANTHER" id="PTHR34580:SF1">
    <property type="entry name" value="PROTEIN PAFC"/>
    <property type="match status" value="1"/>
</dbReference>
<dbReference type="InterPro" id="IPR013196">
    <property type="entry name" value="HTH_11"/>
</dbReference>
<accession>A0ABT1A8Y1</accession>
<dbReference type="Pfam" id="PF08279">
    <property type="entry name" value="HTH_11"/>
    <property type="match status" value="1"/>
</dbReference>
<name>A0ABT1A8Y1_9PSEU</name>